<proteinExistence type="predicted"/>
<dbReference type="EMBL" id="JAWDJW010002453">
    <property type="protein sequence ID" value="KAK3077838.1"/>
    <property type="molecule type" value="Genomic_DNA"/>
</dbReference>
<feature type="non-terminal residue" evidence="1">
    <location>
        <position position="178"/>
    </location>
</feature>
<evidence type="ECO:0000313" key="1">
    <source>
        <dbReference type="EMBL" id="KAK3077838.1"/>
    </source>
</evidence>
<organism evidence="1 2">
    <name type="scientific">Coniosporium uncinatum</name>
    <dbReference type="NCBI Taxonomy" id="93489"/>
    <lineage>
        <taxon>Eukaryota</taxon>
        <taxon>Fungi</taxon>
        <taxon>Dikarya</taxon>
        <taxon>Ascomycota</taxon>
        <taxon>Pezizomycotina</taxon>
        <taxon>Dothideomycetes</taxon>
        <taxon>Dothideomycetes incertae sedis</taxon>
        <taxon>Coniosporium</taxon>
    </lineage>
</organism>
<evidence type="ECO:0000313" key="2">
    <source>
        <dbReference type="Proteomes" id="UP001186974"/>
    </source>
</evidence>
<gene>
    <name evidence="1" type="ORF">LTS18_009125</name>
</gene>
<sequence>TIQSPTTFAFTTANDDGSDPRKATATWGGYINAYGVEIHYRSTSSPSTASPTSASDTTFRINPAANGLPTGAKAGIGVAAVIFVLAVLLALWCRRKRRKRPEQLLPEAGHQHPLRLGKDRRRIAAAAVEQAMEKEKSELSSVKVLMPHELTASTVDSRRAARQRSTSGLGVMPDREIR</sequence>
<comment type="caution">
    <text evidence="1">The sequence shown here is derived from an EMBL/GenBank/DDBJ whole genome shotgun (WGS) entry which is preliminary data.</text>
</comment>
<dbReference type="Proteomes" id="UP001186974">
    <property type="component" value="Unassembled WGS sequence"/>
</dbReference>
<reference evidence="1" key="1">
    <citation type="submission" date="2024-09" db="EMBL/GenBank/DDBJ databases">
        <title>Black Yeasts Isolated from many extreme environments.</title>
        <authorList>
            <person name="Coleine C."/>
            <person name="Stajich J.E."/>
            <person name="Selbmann L."/>
        </authorList>
    </citation>
    <scope>NUCLEOTIDE SEQUENCE</scope>
    <source>
        <strain evidence="1">CCFEE 5737</strain>
    </source>
</reference>
<keyword evidence="2" id="KW-1185">Reference proteome</keyword>
<feature type="non-terminal residue" evidence="1">
    <location>
        <position position="1"/>
    </location>
</feature>
<accession>A0ACC3DMM4</accession>
<name>A0ACC3DMM4_9PEZI</name>
<protein>
    <submittedName>
        <fullName evidence="1">Uncharacterized protein</fullName>
    </submittedName>
</protein>